<reference evidence="1" key="1">
    <citation type="submission" date="2021-05" db="EMBL/GenBank/DDBJ databases">
        <title>The genome of the haptophyte Pavlova lutheri (Diacronema luteri, Pavlovales) - a model for lipid biosynthesis in eukaryotic algae.</title>
        <authorList>
            <person name="Hulatt C.J."/>
            <person name="Posewitz M.C."/>
        </authorList>
    </citation>
    <scope>NUCLEOTIDE SEQUENCE</scope>
    <source>
        <strain evidence="1">NIVA-4/92</strain>
    </source>
</reference>
<dbReference type="SUPFAM" id="SSF46938">
    <property type="entry name" value="CRAL/TRIO N-terminal domain"/>
    <property type="match status" value="1"/>
</dbReference>
<organism evidence="1 2">
    <name type="scientific">Diacronema lutheri</name>
    <name type="common">Unicellular marine alga</name>
    <name type="synonym">Monochrysis lutheri</name>
    <dbReference type="NCBI Taxonomy" id="2081491"/>
    <lineage>
        <taxon>Eukaryota</taxon>
        <taxon>Haptista</taxon>
        <taxon>Haptophyta</taxon>
        <taxon>Pavlovophyceae</taxon>
        <taxon>Pavlovales</taxon>
        <taxon>Pavlovaceae</taxon>
        <taxon>Diacronema</taxon>
    </lineage>
</organism>
<dbReference type="InterPro" id="IPR036865">
    <property type="entry name" value="CRAL-TRIO_dom_sf"/>
</dbReference>
<accession>A0A8J6CJA7</accession>
<evidence type="ECO:0000313" key="2">
    <source>
        <dbReference type="Proteomes" id="UP000751190"/>
    </source>
</evidence>
<evidence type="ECO:0000313" key="1">
    <source>
        <dbReference type="EMBL" id="KAG8469718.1"/>
    </source>
</evidence>
<proteinExistence type="predicted"/>
<dbReference type="AlphaFoldDB" id="A0A8J6CJA7"/>
<name>A0A8J6CJA7_DIALT</name>
<comment type="caution">
    <text evidence="1">The sequence shown here is derived from an EMBL/GenBank/DDBJ whole genome shotgun (WGS) entry which is preliminary data.</text>
</comment>
<dbReference type="Proteomes" id="UP000751190">
    <property type="component" value="Unassembled WGS sequence"/>
</dbReference>
<gene>
    <name evidence="1" type="ORF">KFE25_006173</name>
</gene>
<protein>
    <submittedName>
        <fullName evidence="1">Uncharacterized protein</fullName>
    </submittedName>
</protein>
<dbReference type="InterPro" id="IPR036273">
    <property type="entry name" value="CRAL/TRIO_N_dom_sf"/>
</dbReference>
<dbReference type="Gene3D" id="3.40.525.10">
    <property type="entry name" value="CRAL-TRIO lipid binding domain"/>
    <property type="match status" value="1"/>
</dbReference>
<keyword evidence="2" id="KW-1185">Reference proteome</keyword>
<dbReference type="EMBL" id="JAGTXO010000002">
    <property type="protein sequence ID" value="KAG8469718.1"/>
    <property type="molecule type" value="Genomic_DNA"/>
</dbReference>
<sequence length="383" mass="43037">MVRAIATLSLAAAERAQLDALAAELAPDLAAEQATGRDFPEVLGESSLLRFLRAAAHDVRKAADAFRESLVLRERLGANALRRRLYTPNVDELWQFERLPHASRVLVAWAEFLPTGTLDRSGDLVLCFSRQLCTSFERLVATVSRAEYLEFRVARELQMQMLLHALTERQGRLVRQTVLVDLQGISIAELILHTTSSSVKDYRGTFDTRESFVCFPETGARLFVFNAPLVVAPVFNDLVHHDARDRAEGHRALVVGRMRKRDAVVLRARRRVVVDDVHNVGVRRLEVKDEQSAWHALFQRLLEALGDARVRPVVRLAQFVYLLRAARVVPRMQLDLLVEVEDEAIAPPAKDAVEDVSLPGGGDATREDSLQLRLRPALAARRR</sequence>